<organism evidence="1 2">
    <name type="scientific">Leptomonas seymouri</name>
    <dbReference type="NCBI Taxonomy" id="5684"/>
    <lineage>
        <taxon>Eukaryota</taxon>
        <taxon>Discoba</taxon>
        <taxon>Euglenozoa</taxon>
        <taxon>Kinetoplastea</taxon>
        <taxon>Metakinetoplastina</taxon>
        <taxon>Trypanosomatida</taxon>
        <taxon>Trypanosomatidae</taxon>
        <taxon>Leishmaniinae</taxon>
        <taxon>Leptomonas</taxon>
    </lineage>
</organism>
<keyword evidence="2" id="KW-1185">Reference proteome</keyword>
<sequence length="125" mass="13213">MTNTARSVMSMSKQLRPVSGAVHSRNTRELPSLSVCFISTTVLQPLATRSIAPPMPRRNLPGTYQLAMSPFSDTCSAPSIVMSMWPPRIIAKDSALSNSAAPSLIIVTVCLPAFVKSGSTSSCSG</sequence>
<gene>
    <name evidence="1" type="ORF">ABL78_8533</name>
</gene>
<proteinExistence type="predicted"/>
<protein>
    <submittedName>
        <fullName evidence="1">Uncharacterized protein</fullName>
    </submittedName>
</protein>
<evidence type="ECO:0000313" key="1">
    <source>
        <dbReference type="EMBL" id="KPI82457.1"/>
    </source>
</evidence>
<name>A0A0N0P2F5_LEPSE</name>
<dbReference type="EMBL" id="LJSK01000972">
    <property type="protein sequence ID" value="KPI82457.1"/>
    <property type="molecule type" value="Genomic_DNA"/>
</dbReference>
<reference evidence="1 2" key="1">
    <citation type="journal article" date="2015" name="PLoS Pathog.">
        <title>Leptomonas seymouri: Adaptations to the Dixenous Life Cycle Analyzed by Genome Sequencing, Transcriptome Profiling and Co-infection with Leishmania donovani.</title>
        <authorList>
            <person name="Kraeva N."/>
            <person name="Butenko A."/>
            <person name="Hlavacova J."/>
            <person name="Kostygov A."/>
            <person name="Myskova J."/>
            <person name="Grybchuk D."/>
            <person name="Lestinova T."/>
            <person name="Votypka J."/>
            <person name="Volf P."/>
            <person name="Opperdoes F."/>
            <person name="Flegontov P."/>
            <person name="Lukes J."/>
            <person name="Yurchenko V."/>
        </authorList>
    </citation>
    <scope>NUCLEOTIDE SEQUENCE [LARGE SCALE GENOMIC DNA]</scope>
    <source>
        <strain evidence="1 2">ATCC 30220</strain>
    </source>
</reference>
<evidence type="ECO:0000313" key="2">
    <source>
        <dbReference type="Proteomes" id="UP000038009"/>
    </source>
</evidence>
<dbReference type="AlphaFoldDB" id="A0A0N0P2F5"/>
<dbReference type="VEuPathDB" id="TriTrypDB:Lsey_0975_0010"/>
<comment type="caution">
    <text evidence="1">The sequence shown here is derived from an EMBL/GenBank/DDBJ whole genome shotgun (WGS) entry which is preliminary data.</text>
</comment>
<accession>A0A0N0P2F5</accession>
<dbReference type="Proteomes" id="UP000038009">
    <property type="component" value="Unassembled WGS sequence"/>
</dbReference>